<dbReference type="Proteomes" id="UP000477680">
    <property type="component" value="Chromosome"/>
</dbReference>
<keyword evidence="3" id="KW-1185">Reference proteome</keyword>
<gene>
    <name evidence="2" type="ORF">G3T16_00820</name>
</gene>
<dbReference type="Pfam" id="PF05960">
    <property type="entry name" value="DUF885"/>
    <property type="match status" value="1"/>
</dbReference>
<dbReference type="KEGG" id="kim:G3T16_00820"/>
<accession>A0A6C0TXP1</accession>
<evidence type="ECO:0000313" key="2">
    <source>
        <dbReference type="EMBL" id="QIB64169.1"/>
    </source>
</evidence>
<dbReference type="RefSeq" id="WP_163493419.1">
    <property type="nucleotide sequence ID" value="NZ_CP048711.1"/>
</dbReference>
<evidence type="ECO:0000256" key="1">
    <source>
        <dbReference type="SAM" id="SignalP"/>
    </source>
</evidence>
<evidence type="ECO:0000313" key="3">
    <source>
        <dbReference type="Proteomes" id="UP000477680"/>
    </source>
</evidence>
<name>A0A6C0TXP1_9GAMM</name>
<sequence length="613" mass="70045">MPVTRISRPARSLYACLVLAWLVHASSALAGDARAATDELHAWLDGQYEEELQFSPIELTTLGRHELYDQIDDFSEAADQRFLAWFRNSVQQLRQRFDPDTLSLEGQLSRDFWIYRLQRLEQADAFRRQQYIFTQVSTPHTNLPKLLINYHQVDSPQDMEAYISRLHGIGRALRQLLERARAAAVDDIRPPRFAYDTVIEQANGIITGAPFTDSGDDSALWADLTAKLTALEQAGDIGRETATELQQRAREALLGDFREAYQELVSWLRQDRTHAAAEALGVHALPAGEAYYAERLQYNTTLDMKADRIHRLGLEEVARIRQQMGAIMDQVGFEGTLDDFFDFVRTDEQFYYPDTDEGRQAFITETEQYLDRIEAQLPRYFGVLPKAPLRVKRVEAFRERAGGSAFYEEGTADGSRPGVYYMHLSDMNANNRSDLQTTAYHEGSPGHHMQLSIALESTTLPMFRRHVWYSAYGEGWALYAERVAGEMGLYDNPYNDFGRLSAEIFRAIRLVVDTGMHARGWSEERAVEYMMANSPIPEPSARSEIRRYLVWPGQAVSYKIGMQKLLELRESARRQLGEDFDIRGFHDTVLAGGSLPLSLLERRVDAWIARQQS</sequence>
<feature type="signal peptide" evidence="1">
    <location>
        <begin position="1"/>
        <end position="30"/>
    </location>
</feature>
<organism evidence="2 3">
    <name type="scientific">Kineobactrum salinum</name>
    <dbReference type="NCBI Taxonomy" id="2708301"/>
    <lineage>
        <taxon>Bacteria</taxon>
        <taxon>Pseudomonadati</taxon>
        <taxon>Pseudomonadota</taxon>
        <taxon>Gammaproteobacteria</taxon>
        <taxon>Cellvibrionales</taxon>
        <taxon>Halieaceae</taxon>
        <taxon>Kineobactrum</taxon>
    </lineage>
</organism>
<protein>
    <submittedName>
        <fullName evidence="2">DUF885 domain-containing protein</fullName>
    </submittedName>
</protein>
<reference evidence="2 3" key="1">
    <citation type="submission" date="2020-02" db="EMBL/GenBank/DDBJ databases">
        <title>Genome sequencing for Kineobactrum sp. M2.</title>
        <authorList>
            <person name="Park S.-J."/>
        </authorList>
    </citation>
    <scope>NUCLEOTIDE SEQUENCE [LARGE SCALE GENOMIC DNA]</scope>
    <source>
        <strain evidence="2 3">M2</strain>
    </source>
</reference>
<feature type="chain" id="PRO_5025434627" evidence="1">
    <location>
        <begin position="31"/>
        <end position="613"/>
    </location>
</feature>
<dbReference type="PANTHER" id="PTHR33361">
    <property type="entry name" value="GLR0591 PROTEIN"/>
    <property type="match status" value="1"/>
</dbReference>
<dbReference type="EMBL" id="CP048711">
    <property type="protein sequence ID" value="QIB64169.1"/>
    <property type="molecule type" value="Genomic_DNA"/>
</dbReference>
<dbReference type="PANTHER" id="PTHR33361:SF16">
    <property type="entry name" value="DUF885 DOMAIN-CONTAINING PROTEIN"/>
    <property type="match status" value="1"/>
</dbReference>
<keyword evidence="1" id="KW-0732">Signal</keyword>
<dbReference type="AlphaFoldDB" id="A0A6C0TXP1"/>
<dbReference type="InterPro" id="IPR010281">
    <property type="entry name" value="DUF885"/>
</dbReference>
<proteinExistence type="predicted"/>